<protein>
    <submittedName>
        <fullName evidence="1">Uncharacterized protein YyaL (SSP411 family)</fullName>
    </submittedName>
</protein>
<organism evidence="1 2">
    <name type="scientific">Aporhodopirellula rubra</name>
    <dbReference type="NCBI Taxonomy" id="980271"/>
    <lineage>
        <taxon>Bacteria</taxon>
        <taxon>Pseudomonadati</taxon>
        <taxon>Planctomycetota</taxon>
        <taxon>Planctomycetia</taxon>
        <taxon>Pirellulales</taxon>
        <taxon>Pirellulaceae</taxon>
        <taxon>Aporhodopirellula</taxon>
    </lineage>
</organism>
<dbReference type="AlphaFoldDB" id="A0A7W5H9T9"/>
<dbReference type="Proteomes" id="UP000536179">
    <property type="component" value="Unassembled WGS sequence"/>
</dbReference>
<comment type="caution">
    <text evidence="1">The sequence shown here is derived from an EMBL/GenBank/DDBJ whole genome shotgun (WGS) entry which is preliminary data.</text>
</comment>
<dbReference type="GO" id="GO:0005975">
    <property type="term" value="P:carbohydrate metabolic process"/>
    <property type="evidence" value="ECO:0007669"/>
    <property type="project" value="InterPro"/>
</dbReference>
<keyword evidence="2" id="KW-1185">Reference proteome</keyword>
<dbReference type="RefSeq" id="WP_184309873.1">
    <property type="nucleotide sequence ID" value="NZ_JACHXU010000040.1"/>
</dbReference>
<gene>
    <name evidence="1" type="ORF">FHS27_006352</name>
</gene>
<dbReference type="InterPro" id="IPR053169">
    <property type="entry name" value="MUG_Protein"/>
</dbReference>
<evidence type="ECO:0000313" key="2">
    <source>
        <dbReference type="Proteomes" id="UP000536179"/>
    </source>
</evidence>
<dbReference type="PANTHER" id="PTHR47791:SF4">
    <property type="entry name" value="(PUTATIVE SECRETED PROTEIN)-RELATED"/>
    <property type="match status" value="1"/>
</dbReference>
<proteinExistence type="predicted"/>
<dbReference type="PANTHER" id="PTHR47791">
    <property type="entry name" value="MEIOTICALLY UP-REGULATED GENE 191 PROTEIN"/>
    <property type="match status" value="1"/>
</dbReference>
<dbReference type="InterPro" id="IPR008928">
    <property type="entry name" value="6-hairpin_glycosidase_sf"/>
</dbReference>
<reference evidence="1 2" key="1">
    <citation type="submission" date="2020-08" db="EMBL/GenBank/DDBJ databases">
        <title>Genomic Encyclopedia of Type Strains, Phase III (KMG-III): the genomes of soil and plant-associated and newly described type strains.</title>
        <authorList>
            <person name="Whitman W."/>
        </authorList>
    </citation>
    <scope>NUCLEOTIDE SEQUENCE [LARGE SCALE GENOMIC DNA]</scope>
    <source>
        <strain evidence="1 2">CECT 8075</strain>
    </source>
</reference>
<dbReference type="InterPro" id="IPR005198">
    <property type="entry name" value="Glyco_hydro_76"/>
</dbReference>
<accession>A0A7W5H9T9</accession>
<dbReference type="EMBL" id="JACHXU010000040">
    <property type="protein sequence ID" value="MBB3210505.1"/>
    <property type="molecule type" value="Genomic_DNA"/>
</dbReference>
<evidence type="ECO:0000313" key="1">
    <source>
        <dbReference type="EMBL" id="MBB3210505.1"/>
    </source>
</evidence>
<dbReference type="Gene3D" id="1.50.10.20">
    <property type="match status" value="1"/>
</dbReference>
<dbReference type="Pfam" id="PF03663">
    <property type="entry name" value="Glyco_hydro_76"/>
    <property type="match status" value="1"/>
</dbReference>
<dbReference type="SUPFAM" id="SSF48208">
    <property type="entry name" value="Six-hairpin glycosidases"/>
    <property type="match status" value="1"/>
</dbReference>
<name>A0A7W5H9T9_9BACT</name>
<sequence>MTFCTQVDRQSFFASSLLFFLVITSGVDRPQKSLRADDEIGKPPFASWGEESLTLIRERFWLPEKKLYSEFAQLPDGRSWQGSHPSFMWGVGVQLSALNAAASVAPEQYLSQAEDYADAINVYWLKSNGLEGYDVQPGPKDSDRYYDDNAWLVLALIELYEISKEQRHLEKAIATFRFVMSGADEKLGGGLYWREKELTSKNTCTNAPAIVSALRLYQVTGEMSYLDTARVLYEWTCEHLQDKDGLFWDSIQLDGRVDRRKFSYNTALMIRANVLLHEVTGKERYHVEARRIAAAAKDNWIADDGAVRDSGRFAHLLLESLLELTQQNTDEPSVDIQWTSVVKRSLIYLHREVRNQEGWYGHRWEEPQRRSRWRIALIDQASAARVYWLAAKHLVD</sequence>